<name>A0AB73SYG9_9FIRM</name>
<dbReference type="Proteomes" id="UP000245412">
    <property type="component" value="Unassembled WGS sequence"/>
</dbReference>
<feature type="repeat" description="Cell wall-binding" evidence="6">
    <location>
        <begin position="244"/>
        <end position="263"/>
    </location>
</feature>
<feature type="repeat" description="Cell wall-binding" evidence="6">
    <location>
        <begin position="45"/>
        <end position="64"/>
    </location>
</feature>
<feature type="domain" description="NlpC/P60" evidence="8">
    <location>
        <begin position="813"/>
        <end position="935"/>
    </location>
</feature>
<evidence type="ECO:0000313" key="10">
    <source>
        <dbReference type="Proteomes" id="UP000245412"/>
    </source>
</evidence>
<evidence type="ECO:0000256" key="2">
    <source>
        <dbReference type="ARBA" id="ARBA00022670"/>
    </source>
</evidence>
<dbReference type="GO" id="GO:0008234">
    <property type="term" value="F:cysteine-type peptidase activity"/>
    <property type="evidence" value="ECO:0007669"/>
    <property type="project" value="UniProtKB-KW"/>
</dbReference>
<evidence type="ECO:0000256" key="4">
    <source>
        <dbReference type="ARBA" id="ARBA00022801"/>
    </source>
</evidence>
<dbReference type="EMBL" id="QGGY01000018">
    <property type="protein sequence ID" value="PWJ72411.1"/>
    <property type="molecule type" value="Genomic_DNA"/>
</dbReference>
<evidence type="ECO:0000256" key="3">
    <source>
        <dbReference type="ARBA" id="ARBA00022737"/>
    </source>
</evidence>
<evidence type="ECO:0000256" key="1">
    <source>
        <dbReference type="ARBA" id="ARBA00007074"/>
    </source>
</evidence>
<dbReference type="InterPro" id="IPR018337">
    <property type="entry name" value="Cell_wall/Cho-bd_repeat"/>
</dbReference>
<dbReference type="Gene3D" id="2.10.270.10">
    <property type="entry name" value="Cholin Binding"/>
    <property type="match status" value="8"/>
</dbReference>
<organism evidence="9 10">
    <name type="scientific">Murimonas intestini</name>
    <dbReference type="NCBI Taxonomy" id="1337051"/>
    <lineage>
        <taxon>Bacteria</taxon>
        <taxon>Bacillati</taxon>
        <taxon>Bacillota</taxon>
        <taxon>Clostridia</taxon>
        <taxon>Lachnospirales</taxon>
        <taxon>Lachnospiraceae</taxon>
        <taxon>Murimonas</taxon>
    </lineage>
</organism>
<feature type="repeat" description="Cell wall-binding" evidence="6">
    <location>
        <begin position="183"/>
        <end position="202"/>
    </location>
</feature>
<dbReference type="PANTHER" id="PTHR47053:SF1">
    <property type="entry name" value="MUREIN DD-ENDOPEPTIDASE MEPH-RELATED"/>
    <property type="match status" value="1"/>
</dbReference>
<feature type="repeat" description="Cell wall-binding" evidence="6">
    <location>
        <begin position="286"/>
        <end position="305"/>
    </location>
</feature>
<dbReference type="Gene3D" id="2.20.120.10">
    <property type="entry name" value="Multimodular pneumococcal cell wall endolysin, domain 3"/>
    <property type="match status" value="1"/>
</dbReference>
<gene>
    <name evidence="9" type="ORF">C7383_11820</name>
</gene>
<evidence type="ECO:0000259" key="8">
    <source>
        <dbReference type="PROSITE" id="PS51935"/>
    </source>
</evidence>
<feature type="repeat" description="Cell wall-binding" evidence="6">
    <location>
        <begin position="106"/>
        <end position="125"/>
    </location>
</feature>
<dbReference type="InterPro" id="IPR000064">
    <property type="entry name" value="NLP_P60_dom"/>
</dbReference>
<dbReference type="SUPFAM" id="SSF69360">
    <property type="entry name" value="Cell wall binding repeat"/>
    <property type="match status" value="5"/>
</dbReference>
<dbReference type="PANTHER" id="PTHR47053">
    <property type="entry name" value="MUREIN DD-ENDOPEPTIDASE MEPH-RELATED"/>
    <property type="match status" value="1"/>
</dbReference>
<dbReference type="InterPro" id="IPR038765">
    <property type="entry name" value="Papain-like_cys_pep_sf"/>
</dbReference>
<dbReference type="Pfam" id="PF19127">
    <property type="entry name" value="Choline_bind_3"/>
    <property type="match status" value="8"/>
</dbReference>
<keyword evidence="5" id="KW-0788">Thiol protease</keyword>
<dbReference type="PROSITE" id="PS51935">
    <property type="entry name" value="NLPC_P60"/>
    <property type="match status" value="1"/>
</dbReference>
<feature type="repeat" description="Cell wall-binding" evidence="6">
    <location>
        <begin position="543"/>
        <end position="562"/>
    </location>
</feature>
<dbReference type="Pfam" id="PF01473">
    <property type="entry name" value="Choline_bind_1"/>
    <property type="match status" value="4"/>
</dbReference>
<accession>A0AB73SYG9</accession>
<evidence type="ECO:0000256" key="6">
    <source>
        <dbReference type="PROSITE-ProRule" id="PRU00591"/>
    </source>
</evidence>
<comment type="similarity">
    <text evidence="1">Belongs to the peptidase C40 family.</text>
</comment>
<feature type="repeat" description="Cell wall-binding" evidence="6">
    <location>
        <begin position="404"/>
        <end position="423"/>
    </location>
</feature>
<keyword evidence="3" id="KW-0677">Repeat</keyword>
<feature type="repeat" description="Cell wall-binding" evidence="6">
    <location>
        <begin position="583"/>
        <end position="602"/>
    </location>
</feature>
<protein>
    <submittedName>
        <fullName evidence="9">Glucan-binding YG repeat protein</fullName>
    </submittedName>
</protein>
<feature type="signal peptide" evidence="7">
    <location>
        <begin position="1"/>
        <end position="26"/>
    </location>
</feature>
<keyword evidence="7" id="KW-0732">Signal</keyword>
<feature type="repeat" description="Cell wall-binding" evidence="6">
    <location>
        <begin position="466"/>
        <end position="485"/>
    </location>
</feature>
<feature type="repeat" description="Cell wall-binding" evidence="6">
    <location>
        <begin position="363"/>
        <end position="382"/>
    </location>
</feature>
<evidence type="ECO:0000313" key="9">
    <source>
        <dbReference type="EMBL" id="PWJ72411.1"/>
    </source>
</evidence>
<dbReference type="SUPFAM" id="SSF54001">
    <property type="entry name" value="Cysteine proteinases"/>
    <property type="match status" value="1"/>
</dbReference>
<dbReference type="InterPro" id="IPR051202">
    <property type="entry name" value="Peptidase_C40"/>
</dbReference>
<feature type="repeat" description="Cell wall-binding" evidence="6">
    <location>
        <begin position="65"/>
        <end position="84"/>
    </location>
</feature>
<dbReference type="Pfam" id="PF19085">
    <property type="entry name" value="Choline_bind_2"/>
    <property type="match status" value="1"/>
</dbReference>
<dbReference type="Gene3D" id="3.90.1720.10">
    <property type="entry name" value="endopeptidase domain like (from Nostoc punctiforme)"/>
    <property type="match status" value="1"/>
</dbReference>
<dbReference type="PROSITE" id="PS51170">
    <property type="entry name" value="CW"/>
    <property type="match status" value="12"/>
</dbReference>
<dbReference type="RefSeq" id="WP_109748413.1">
    <property type="nucleotide sequence ID" value="NZ_JANKBI010000018.1"/>
</dbReference>
<dbReference type="GO" id="GO:0006508">
    <property type="term" value="P:proteolysis"/>
    <property type="evidence" value="ECO:0007669"/>
    <property type="project" value="UniProtKB-KW"/>
</dbReference>
<feature type="repeat" description="Cell wall-binding" evidence="6">
    <location>
        <begin position="224"/>
        <end position="243"/>
    </location>
</feature>
<reference evidence="9 10" key="1">
    <citation type="submission" date="2018-05" db="EMBL/GenBank/DDBJ databases">
        <authorList>
            <person name="Goeker M."/>
            <person name="Huntemann M."/>
            <person name="Clum A."/>
            <person name="Pillay M."/>
            <person name="Palaniappan K."/>
            <person name="Varghese N."/>
            <person name="Mikhailova N."/>
            <person name="Stamatis D."/>
            <person name="Reddy T."/>
            <person name="Daum C."/>
            <person name="Shapiro N."/>
            <person name="Ivanova N."/>
            <person name="Kyrpides N."/>
            <person name="Woyke T."/>
        </authorList>
    </citation>
    <scope>NUCLEOTIDE SEQUENCE [LARGE SCALE GENOMIC DNA]</scope>
    <source>
        <strain evidence="9 10">DSM 26524</strain>
    </source>
</reference>
<keyword evidence="4" id="KW-0378">Hydrolase</keyword>
<comment type="caution">
    <text evidence="9">The sequence shown here is derived from an EMBL/GenBank/DDBJ whole genome shotgun (WGS) entry which is preliminary data.</text>
</comment>
<dbReference type="Pfam" id="PF00877">
    <property type="entry name" value="NLPC_P60"/>
    <property type="match status" value="1"/>
</dbReference>
<keyword evidence="10" id="KW-1185">Reference proteome</keyword>
<evidence type="ECO:0000256" key="5">
    <source>
        <dbReference type="ARBA" id="ARBA00022807"/>
    </source>
</evidence>
<evidence type="ECO:0000256" key="7">
    <source>
        <dbReference type="SAM" id="SignalP"/>
    </source>
</evidence>
<feature type="chain" id="PRO_5044500712" evidence="7">
    <location>
        <begin position="27"/>
        <end position="935"/>
    </location>
</feature>
<sequence length="935" mass="105210">MKRNKLLLFSLIGMIAFTGPSLDADAAWESNDKGTWYSTDDGGFLTGQQSIDDKQYYFDENGWMKTGWQQAGGLWYYYNPDGTMAKGPLDLEGKSYFLDYNTGVMAIGWNNIDNQWYYFTSSGVKLFGWQKIGASWYYLDTVTGAMATDQWVGDCYVYPDGKMAANTVVNGIAVDANGHKIVNKGWIKTGNKWYYYDASGNMSFGFTNVNNKTYYLDPATGIMAAGWKQIDGTWYYFNSSGAMKTGWAKLGGKWYYLNPGSGAMATGFTVVGGKTYYLEPSGGAMATGWKLIEGNWYYFNSSGAMQTKWVRSGASWYYMDPSTGIMLKNQWIDDYYVTDSGKMAVNTTVDGYPVDKNGKKIVKKGWVRTDSKWYYYNDDSTMAKGFVNVKNKTYYLDPETGVMATGWKLIDNKWYYFNGSGAMQTGWLKTGNKWYYLNPADGVMATGFTVVGSKTYYLAPSNGVMKTGWQQIEGKWYRFNESGAMITGWTKSGSAWYYMDDSTGVMLTNQWAGDYYVNDSGKMAVNTVVDGIPLDGSGKKVVKTGWVNADNKWYYYDNNQIMKGWVTVKGKNYYLDPESGVMYTGWQVIDGKDYRFNASGAMITGWSRSGSKWYYLDSGTGVMVTDKWVGNYYLGPDGVMVTDSWVNGEYYVDANGKYTGEKKLKGWNKSGDKWYFYNDNFEMMHDTWIHPDGNWYYLKSDGAKAVNMRIGEYYVDNEGIRVCNQLVKIGSFSYLFNSVGLPMKGLQYFEGNTYYFNDLGQMQLEFQYVNGIVYYFDPALGGAMLKSTTRTFGTTTYTFDEQGRGNSEVTGNASLGMEIAKFAASYEGGKYVWGGNSLTDGVDCSGFTQQVMLHFGISIPRVADAQAWEGGGKFVSENELMPGDLIFYGTPIYHVGIYMGNGQIIHSSNSNPYPQGGIKTDRYNYTGITAIVRYW</sequence>
<keyword evidence="2" id="KW-0645">Protease</keyword>
<proteinExistence type="inferred from homology"/>
<dbReference type="AlphaFoldDB" id="A0AB73SYG9"/>